<feature type="transmembrane region" description="Helical" evidence="6">
    <location>
        <begin position="181"/>
        <end position="200"/>
    </location>
</feature>
<accession>A0A974ZRH6</accession>
<dbReference type="Proteomes" id="UP000662986">
    <property type="component" value="Plasmid unnamed4"/>
</dbReference>
<feature type="domain" description="Copper resistance protein D" evidence="7">
    <location>
        <begin position="243"/>
        <end position="340"/>
    </location>
</feature>
<feature type="transmembrane region" description="Helical" evidence="6">
    <location>
        <begin position="23"/>
        <end position="42"/>
    </location>
</feature>
<evidence type="ECO:0000256" key="3">
    <source>
        <dbReference type="ARBA" id="ARBA00022692"/>
    </source>
</evidence>
<feature type="transmembrane region" description="Helical" evidence="6">
    <location>
        <begin position="243"/>
        <end position="268"/>
    </location>
</feature>
<reference evidence="8 9" key="1">
    <citation type="journal article" date="2021" name="Microbiol. Resour. Announc.">
        <title>Complete Genome Sequences of Two Rhodococcus sp. Strains with Large and Linear Chromosomes, Isolated from Apple Rhizosphere.</title>
        <authorList>
            <person name="Benning S."/>
            <person name="Brugnone N."/>
            <person name="Siani R."/>
            <person name="Kublik S."/>
            <person name="Schloter M."/>
            <person name="Rad V."/>
        </authorList>
    </citation>
    <scope>NUCLEOTIDE SEQUENCE [LARGE SCALE GENOMIC DNA]</scope>
    <source>
        <strain evidence="8 9">R79</strain>
    </source>
</reference>
<evidence type="ECO:0000256" key="2">
    <source>
        <dbReference type="ARBA" id="ARBA00022475"/>
    </source>
</evidence>
<feature type="transmembrane region" description="Helical" evidence="6">
    <location>
        <begin position="443"/>
        <end position="466"/>
    </location>
</feature>
<geneLocation type="plasmid" evidence="8 9">
    <name>unnamed4</name>
</geneLocation>
<feature type="transmembrane region" description="Helical" evidence="6">
    <location>
        <begin position="609"/>
        <end position="631"/>
    </location>
</feature>
<dbReference type="PANTHER" id="PTHR34820">
    <property type="entry name" value="INNER MEMBRANE PROTEIN YEBZ"/>
    <property type="match status" value="1"/>
</dbReference>
<keyword evidence="5 6" id="KW-0472">Membrane</keyword>
<dbReference type="InterPro" id="IPR032694">
    <property type="entry name" value="CopC/D"/>
</dbReference>
<dbReference type="RefSeq" id="WP_206004407.1">
    <property type="nucleotide sequence ID" value="NZ_CP070615.1"/>
</dbReference>
<organism evidence="8 9">
    <name type="scientific">Rhodococcus pseudokoreensis</name>
    <dbReference type="NCBI Taxonomy" id="2811421"/>
    <lineage>
        <taxon>Bacteria</taxon>
        <taxon>Bacillati</taxon>
        <taxon>Actinomycetota</taxon>
        <taxon>Actinomycetes</taxon>
        <taxon>Mycobacteriales</taxon>
        <taxon>Nocardiaceae</taxon>
        <taxon>Rhodococcus</taxon>
    </lineage>
</organism>
<evidence type="ECO:0000313" key="9">
    <source>
        <dbReference type="Proteomes" id="UP000662986"/>
    </source>
</evidence>
<gene>
    <name evidence="8" type="ORF">JWS13_02900</name>
</gene>
<keyword evidence="3 6" id="KW-0812">Transmembrane</keyword>
<keyword evidence="2" id="KW-1003">Cell membrane</keyword>
<comment type="subcellular location">
    <subcellularLocation>
        <location evidence="1">Cell membrane</location>
        <topology evidence="1">Multi-pass membrane protein</topology>
    </subcellularLocation>
</comment>
<feature type="transmembrane region" description="Helical" evidence="6">
    <location>
        <begin position="495"/>
        <end position="514"/>
    </location>
</feature>
<dbReference type="InterPro" id="IPR019108">
    <property type="entry name" value="Caa3_assmbl_CtaG-rel"/>
</dbReference>
<feature type="transmembrane region" description="Helical" evidence="6">
    <location>
        <begin position="99"/>
        <end position="121"/>
    </location>
</feature>
<feature type="transmembrane region" description="Helical" evidence="6">
    <location>
        <begin position="526"/>
        <end position="549"/>
    </location>
</feature>
<feature type="transmembrane region" description="Helical" evidence="6">
    <location>
        <begin position="381"/>
        <end position="398"/>
    </location>
</feature>
<name>A0A974ZRH6_9NOCA</name>
<dbReference type="EMBL" id="CP070615">
    <property type="protein sequence ID" value="QSE87624.1"/>
    <property type="molecule type" value="Genomic_DNA"/>
</dbReference>
<feature type="transmembrane region" description="Helical" evidence="6">
    <location>
        <begin position="155"/>
        <end position="174"/>
    </location>
</feature>
<protein>
    <submittedName>
        <fullName evidence="8">Bifunctional copper resistance protein CopD/cytochrome c oxidase assembly protein</fullName>
    </submittedName>
</protein>
<evidence type="ECO:0000256" key="5">
    <source>
        <dbReference type="ARBA" id="ARBA00023136"/>
    </source>
</evidence>
<dbReference type="InterPro" id="IPR008457">
    <property type="entry name" value="Cu-R_CopD_dom"/>
</dbReference>
<dbReference type="PANTHER" id="PTHR34820:SF4">
    <property type="entry name" value="INNER MEMBRANE PROTEIN YEBZ"/>
    <property type="match status" value="1"/>
</dbReference>
<evidence type="ECO:0000256" key="4">
    <source>
        <dbReference type="ARBA" id="ARBA00022989"/>
    </source>
</evidence>
<evidence type="ECO:0000256" key="1">
    <source>
        <dbReference type="ARBA" id="ARBA00004651"/>
    </source>
</evidence>
<feature type="transmembrane region" description="Helical" evidence="6">
    <location>
        <begin position="62"/>
        <end position="87"/>
    </location>
</feature>
<evidence type="ECO:0000313" key="8">
    <source>
        <dbReference type="EMBL" id="QSE87624.1"/>
    </source>
</evidence>
<dbReference type="Pfam" id="PF09678">
    <property type="entry name" value="Caa3_CtaG"/>
    <property type="match status" value="1"/>
</dbReference>
<sequence>MSAVDDVDARPGDRGRRRALPQLLGWAALAGIVAAGLAQLSASEVLRLLGLPDPGAITTYGVPAVMAFGETAAVVMVGSLLLAAVLVPPQSSGVLDVDGYLAVRTASVAAAIWAVCAALLVPLTLSDSSGQSLGTVFADPGPFFEAVADLEVPKAWAWTCLIAVVVAAVCRLVLRHKWAPTLLLLAVASLMPRALSGHSASGGSHDIATNSLVFHIVAAALWMGGLVALVLHVRRRGQHLDVAARRFSAIAVGAYVIMAVSGVVNAAVRVPVTALVTSTYGVLILAKVAALVLVGLAGWRQRTVAVTALEKDPQDRTEFTRLAVVESVVLSMTIGIAVALGRTPPPAGERREPTPLGETLGYDLGGAPSPLRLMIDWRFDLIFGAAAILLAATYLLGVRRLRRDQQDWPVLRTVSWVLGCAALLLATSSGVGRFAPAVFSVHMGAVAALAIIAPLLLVLGAPFTLFSRTVCRGRVGVPGMWEWSQQIYRSAPVRFLTHPAVAFTLFIGGFYVFYLGGLYDSVGGSHFWHVAANAYFVMTGFVFFWVGVGSDPAPHRTAPRTRLLVVVGALAAYACFLIVVADSGTVIAAEYYTTLRRGWFDDLAADQRLGAAVGLMAGALPLVAAAAVAALRIRDARRRRPSASMQAHVDRNATP</sequence>
<evidence type="ECO:0000256" key="6">
    <source>
        <dbReference type="SAM" id="Phobius"/>
    </source>
</evidence>
<feature type="transmembrane region" description="Helical" evidence="6">
    <location>
        <begin position="410"/>
        <end position="431"/>
    </location>
</feature>
<reference evidence="8 9" key="2">
    <citation type="journal article" date="2022" name="Arch. Microbiol.">
        <title>Rhodococcus pseudokoreensis sp. nov. isolated from the rhizosphere of young M26 apple rootstocks.</title>
        <authorList>
            <person name="Kampfer P."/>
            <person name="Glaeser S.P."/>
            <person name="Blom J."/>
            <person name="Wolf J."/>
            <person name="Benning S."/>
            <person name="Schloter M."/>
            <person name="Neumann-Schaal M."/>
        </authorList>
    </citation>
    <scope>NUCLEOTIDE SEQUENCE [LARGE SCALE GENOMIC DNA]</scope>
    <source>
        <strain evidence="8 9">R79</strain>
    </source>
</reference>
<dbReference type="Pfam" id="PF05425">
    <property type="entry name" value="CopD"/>
    <property type="match status" value="1"/>
</dbReference>
<feature type="transmembrane region" description="Helical" evidence="6">
    <location>
        <begin position="319"/>
        <end position="340"/>
    </location>
</feature>
<keyword evidence="9" id="KW-1185">Reference proteome</keyword>
<feature type="transmembrane region" description="Helical" evidence="6">
    <location>
        <begin position="280"/>
        <end position="299"/>
    </location>
</feature>
<feature type="transmembrane region" description="Helical" evidence="6">
    <location>
        <begin position="561"/>
        <end position="589"/>
    </location>
</feature>
<evidence type="ECO:0000259" key="7">
    <source>
        <dbReference type="Pfam" id="PF05425"/>
    </source>
</evidence>
<feature type="transmembrane region" description="Helical" evidence="6">
    <location>
        <begin position="212"/>
        <end position="231"/>
    </location>
</feature>
<keyword evidence="8" id="KW-0614">Plasmid</keyword>
<keyword evidence="4 6" id="KW-1133">Transmembrane helix</keyword>
<proteinExistence type="predicted"/>